<dbReference type="Gene3D" id="3.40.50.10350">
    <property type="entry name" value="Glycerate kinase, domain 1"/>
    <property type="match status" value="1"/>
</dbReference>
<keyword evidence="3 4" id="KW-0418">Kinase</keyword>
<dbReference type="InterPro" id="IPR018193">
    <property type="entry name" value="Glyc_kinase_flavodox-like_fold"/>
</dbReference>
<accession>A0ABW3LF31</accession>
<name>A0ABW3LF31_9BACI</name>
<protein>
    <submittedName>
        <fullName evidence="5">Glycerate kinase</fullName>
    </submittedName>
</protein>
<evidence type="ECO:0000313" key="5">
    <source>
        <dbReference type="EMBL" id="MFD1036998.1"/>
    </source>
</evidence>
<dbReference type="InterPro" id="IPR004381">
    <property type="entry name" value="Glycerate_kinase"/>
</dbReference>
<evidence type="ECO:0000256" key="4">
    <source>
        <dbReference type="PIRNR" id="PIRNR006078"/>
    </source>
</evidence>
<dbReference type="PIRSF" id="PIRSF006078">
    <property type="entry name" value="GlxK"/>
    <property type="match status" value="1"/>
</dbReference>
<dbReference type="Pfam" id="PF02595">
    <property type="entry name" value="Gly_kinase"/>
    <property type="match status" value="1"/>
</dbReference>
<comment type="caution">
    <text evidence="5">The sequence shown here is derived from an EMBL/GenBank/DDBJ whole genome shotgun (WGS) entry which is preliminary data.</text>
</comment>
<dbReference type="Proteomes" id="UP001597040">
    <property type="component" value="Unassembled WGS sequence"/>
</dbReference>
<evidence type="ECO:0000313" key="6">
    <source>
        <dbReference type="Proteomes" id="UP001597040"/>
    </source>
</evidence>
<keyword evidence="2 4" id="KW-0808">Transferase</keyword>
<gene>
    <name evidence="5" type="ORF">ACFQ3N_00965</name>
</gene>
<proteinExistence type="inferred from homology"/>
<dbReference type="InterPro" id="IPR036129">
    <property type="entry name" value="Glycerate_kinase_sf"/>
</dbReference>
<dbReference type="SUPFAM" id="SSF110738">
    <property type="entry name" value="Glycerate kinase I"/>
    <property type="match status" value="1"/>
</dbReference>
<evidence type="ECO:0000256" key="1">
    <source>
        <dbReference type="ARBA" id="ARBA00006284"/>
    </source>
</evidence>
<dbReference type="PANTHER" id="PTHR21599:SF0">
    <property type="entry name" value="GLYCERATE KINASE"/>
    <property type="match status" value="1"/>
</dbReference>
<reference evidence="6" key="1">
    <citation type="journal article" date="2019" name="Int. J. Syst. Evol. Microbiol.">
        <title>The Global Catalogue of Microorganisms (GCM) 10K type strain sequencing project: providing services to taxonomists for standard genome sequencing and annotation.</title>
        <authorList>
            <consortium name="The Broad Institute Genomics Platform"/>
            <consortium name="The Broad Institute Genome Sequencing Center for Infectious Disease"/>
            <person name="Wu L."/>
            <person name="Ma J."/>
        </authorList>
    </citation>
    <scope>NUCLEOTIDE SEQUENCE [LARGE SCALE GENOMIC DNA]</scope>
    <source>
        <strain evidence="6">CCUG 56754</strain>
    </source>
</reference>
<comment type="similarity">
    <text evidence="1 4">Belongs to the glycerate kinase type-1 family.</text>
</comment>
<keyword evidence="6" id="KW-1185">Reference proteome</keyword>
<dbReference type="Gene3D" id="3.90.1510.10">
    <property type="entry name" value="Glycerate kinase, domain 2"/>
    <property type="match status" value="1"/>
</dbReference>
<sequence length="378" mass="39614">MKIVIAPDSYKGSLSQVEAANVMKAAIREVEPMSEIILKPMADGGEGTLDALMTAAPLSEEIPVSVVGPLGGKIASAIGIVNKDTAIIEIASIAGLPLTPETSRDPYQTTTYGIGEAIRIALDYGIRKFVVGLGGSATNDGGFGMLCALGAEMKNASGTSVSIYGKDLMNITHVELGTLDPRIAHCEIYVASDVDNPLVGKRGASYIFGPQKGATPVQIDELDQAMKNYSKLCIEANSLSASLAVYPGAGAAGGLGFAFLTLGATLDSGAKLVADTTSLEDSLKSVDLVLTGEGKSDMQTIDGKAPGYVAGLAKKYNIPVILIAGTIVDHDQLLQKKFTEVHAITSSDINVKQAMREAKMLLFNKTKQVFKDWVKLTT</sequence>
<organism evidence="5 6">
    <name type="scientific">Virgibacillus byunsanensis</name>
    <dbReference type="NCBI Taxonomy" id="570945"/>
    <lineage>
        <taxon>Bacteria</taxon>
        <taxon>Bacillati</taxon>
        <taxon>Bacillota</taxon>
        <taxon>Bacilli</taxon>
        <taxon>Bacillales</taxon>
        <taxon>Bacillaceae</taxon>
        <taxon>Virgibacillus</taxon>
    </lineage>
</organism>
<dbReference type="InterPro" id="IPR018197">
    <property type="entry name" value="Glycerate_kinase_RE-like"/>
</dbReference>
<dbReference type="EMBL" id="JBHTKJ010000001">
    <property type="protein sequence ID" value="MFD1036998.1"/>
    <property type="molecule type" value="Genomic_DNA"/>
</dbReference>
<dbReference type="RefSeq" id="WP_390358679.1">
    <property type="nucleotide sequence ID" value="NZ_JBHTKJ010000001.1"/>
</dbReference>
<dbReference type="PANTHER" id="PTHR21599">
    <property type="entry name" value="GLYCERATE KINASE"/>
    <property type="match status" value="1"/>
</dbReference>
<dbReference type="GO" id="GO:0016301">
    <property type="term" value="F:kinase activity"/>
    <property type="evidence" value="ECO:0007669"/>
    <property type="project" value="UniProtKB-KW"/>
</dbReference>
<evidence type="ECO:0000256" key="3">
    <source>
        <dbReference type="ARBA" id="ARBA00022777"/>
    </source>
</evidence>
<evidence type="ECO:0000256" key="2">
    <source>
        <dbReference type="ARBA" id="ARBA00022679"/>
    </source>
</evidence>
<dbReference type="NCBIfam" id="TIGR00045">
    <property type="entry name" value="glycerate kinase"/>
    <property type="match status" value="1"/>
</dbReference>